<dbReference type="EMBL" id="JMTB01000044">
    <property type="protein sequence ID" value="KFC09014.1"/>
    <property type="molecule type" value="Genomic_DNA"/>
</dbReference>
<evidence type="ECO:0000313" key="5">
    <source>
        <dbReference type="EMBL" id="KFC09014.1"/>
    </source>
</evidence>
<accession>A0A085AFL9</accession>
<sequence length="53" mass="5930">MQLAYEHHCSDTHIGKKLSNAEGILDGLLMALEIRLEMDPDVQREPLAVKVSI</sequence>
<organism evidence="5 6">
    <name type="scientific">Trabulsiella guamensis ATCC 49490</name>
    <dbReference type="NCBI Taxonomy" id="1005994"/>
    <lineage>
        <taxon>Bacteria</taxon>
        <taxon>Pseudomonadati</taxon>
        <taxon>Pseudomonadota</taxon>
        <taxon>Gammaproteobacteria</taxon>
        <taxon>Enterobacterales</taxon>
        <taxon>Enterobacteriaceae</taxon>
        <taxon>Trabulsiella</taxon>
    </lineage>
</organism>
<protein>
    <submittedName>
        <fullName evidence="5">Phage antitermination protein Q</fullName>
    </submittedName>
</protein>
<comment type="caution">
    <text evidence="5">The sequence shown here is derived from an EMBL/GenBank/DDBJ whole genome shotgun (WGS) entry which is preliminary data.</text>
</comment>
<dbReference type="InterPro" id="IPR010534">
    <property type="entry name" value="Phage_933W_GpQ"/>
</dbReference>
<evidence type="ECO:0000313" key="6">
    <source>
        <dbReference type="Proteomes" id="UP000028630"/>
    </source>
</evidence>
<keyword evidence="6" id="KW-1185">Reference proteome</keyword>
<comment type="similarity">
    <text evidence="1">Belongs to the phage antitermination Q type 1 family.</text>
</comment>
<evidence type="ECO:0000256" key="3">
    <source>
        <dbReference type="ARBA" id="ARBA00023125"/>
    </source>
</evidence>
<dbReference type="GO" id="GO:0060567">
    <property type="term" value="P:negative regulation of termination of DNA-templated transcription"/>
    <property type="evidence" value="ECO:0007669"/>
    <property type="project" value="InterPro"/>
</dbReference>
<proteinExistence type="inferred from homology"/>
<evidence type="ECO:0000256" key="4">
    <source>
        <dbReference type="ARBA" id="ARBA00023163"/>
    </source>
</evidence>
<evidence type="ECO:0000256" key="1">
    <source>
        <dbReference type="ARBA" id="ARBA00010234"/>
    </source>
</evidence>
<gene>
    <name evidence="5" type="ORF">GTGU_01206</name>
</gene>
<keyword evidence="3" id="KW-0238">DNA-binding</keyword>
<name>A0A085AFL9_9ENTR</name>
<reference evidence="6" key="1">
    <citation type="submission" date="2014-05" db="EMBL/GenBank/DDBJ databases">
        <title>ATOL: Assembling a taxonomically balanced genome-scale reconstruction of the evolutionary history of the Enterobacteriaceae.</title>
        <authorList>
            <person name="Plunkett G. III"/>
            <person name="Neeno-Eckwall E.C."/>
            <person name="Glasner J.D."/>
            <person name="Perna N.T."/>
        </authorList>
    </citation>
    <scope>NUCLEOTIDE SEQUENCE [LARGE SCALE GENOMIC DNA]</scope>
    <source>
        <strain evidence="6">ATCC 49490</strain>
    </source>
</reference>
<dbReference type="Proteomes" id="UP000028630">
    <property type="component" value="Unassembled WGS sequence"/>
</dbReference>
<dbReference type="GO" id="GO:0003677">
    <property type="term" value="F:DNA binding"/>
    <property type="evidence" value="ECO:0007669"/>
    <property type="project" value="UniProtKB-KW"/>
</dbReference>
<keyword evidence="2" id="KW-0805">Transcription regulation</keyword>
<dbReference type="AlphaFoldDB" id="A0A085AFL9"/>
<keyword evidence="4" id="KW-0804">Transcription</keyword>
<dbReference type="Pfam" id="PF06530">
    <property type="entry name" value="Phage_antitermQ"/>
    <property type="match status" value="1"/>
</dbReference>
<evidence type="ECO:0000256" key="2">
    <source>
        <dbReference type="ARBA" id="ARBA00023015"/>
    </source>
</evidence>